<gene>
    <name evidence="1" type="ORF">G205_06628</name>
</gene>
<dbReference type="AlphaFoldDB" id="L8TR52"/>
<sequence length="66" mass="6871">MPMNSQTSRPGACGFAAPAAMQVASPAPATPSDRIQRSRAALGCCLQSRQMRTPLRLTAIAGNRTA</sequence>
<keyword evidence="2" id="KW-1185">Reference proteome</keyword>
<dbReference type="Proteomes" id="UP000011189">
    <property type="component" value="Unassembled WGS sequence"/>
</dbReference>
<evidence type="ECO:0000313" key="1">
    <source>
        <dbReference type="EMBL" id="ELT45187.1"/>
    </source>
</evidence>
<dbReference type="EMBL" id="AOFD01000011">
    <property type="protein sequence ID" value="ELT45187.1"/>
    <property type="molecule type" value="Genomic_DNA"/>
</dbReference>
<reference evidence="2" key="1">
    <citation type="journal article" date="2013" name="Genome Announc.">
        <title>Draft Genome Sequence of the 2-Chloro-4-Nitrophenol-Degrading Bacterium Arthrobacter sp. Strain SJCon.</title>
        <authorList>
            <person name="Vikram S."/>
            <person name="Kumar S."/>
            <person name="Vaidya B."/>
            <person name="Pinnaka A.K."/>
            <person name="Raghava G.P."/>
        </authorList>
    </citation>
    <scope>NUCLEOTIDE SEQUENCE [LARGE SCALE GENOMIC DNA]</scope>
    <source>
        <strain evidence="2">SJCon</strain>
    </source>
</reference>
<accession>L8TR52</accession>
<name>L8TR52_9MICC</name>
<comment type="caution">
    <text evidence="1">The sequence shown here is derived from an EMBL/GenBank/DDBJ whole genome shotgun (WGS) entry which is preliminary data.</text>
</comment>
<organism evidence="1 2">
    <name type="scientific">Arthrobacter nitrophenolicus</name>
    <dbReference type="NCBI Taxonomy" id="683150"/>
    <lineage>
        <taxon>Bacteria</taxon>
        <taxon>Bacillati</taxon>
        <taxon>Actinomycetota</taxon>
        <taxon>Actinomycetes</taxon>
        <taxon>Micrococcales</taxon>
        <taxon>Micrococcaceae</taxon>
        <taxon>Arthrobacter</taxon>
    </lineage>
</organism>
<proteinExistence type="predicted"/>
<evidence type="ECO:0000313" key="2">
    <source>
        <dbReference type="Proteomes" id="UP000011189"/>
    </source>
</evidence>
<protein>
    <submittedName>
        <fullName evidence="1">Uncharacterized protein</fullName>
    </submittedName>
</protein>